<dbReference type="InterPro" id="IPR000571">
    <property type="entry name" value="Znf_CCCH"/>
</dbReference>
<accession>A0ABP0L8I7</accession>
<reference evidence="1 2" key="1">
    <citation type="submission" date="2024-02" db="EMBL/GenBank/DDBJ databases">
        <authorList>
            <person name="Chen Y."/>
            <person name="Shah S."/>
            <person name="Dougan E. K."/>
            <person name="Thang M."/>
            <person name="Chan C."/>
        </authorList>
    </citation>
    <scope>NUCLEOTIDE SEQUENCE [LARGE SCALE GENOMIC DNA]</scope>
</reference>
<gene>
    <name evidence="1" type="ORF">SCF082_LOCUS20901</name>
</gene>
<keyword evidence="2" id="KW-1185">Reference proteome</keyword>
<sequence length="201" mass="21510">MEETAEDAVDIPVGTETAGGSEPSQAEEPGTEEPEAGDGEAEEAKEPVEPPDEELSGAGEAPASEVAQPESAGATTFHWPPELPAADLQELQGQPPQSAWPWVGSAPSEFKVWDDFRTAFKQYMVHLAGEALQNATPELDPRQRQFAAAALGGHGSGKVCFNYLNNACTRGGRCVDQHPPRSQWESLRQELKRKSSAMEGA</sequence>
<organism evidence="1 2">
    <name type="scientific">Durusdinium trenchii</name>
    <dbReference type="NCBI Taxonomy" id="1381693"/>
    <lineage>
        <taxon>Eukaryota</taxon>
        <taxon>Sar</taxon>
        <taxon>Alveolata</taxon>
        <taxon>Dinophyceae</taxon>
        <taxon>Suessiales</taxon>
        <taxon>Symbiodiniaceae</taxon>
        <taxon>Durusdinium</taxon>
    </lineage>
</organism>
<dbReference type="EMBL" id="CAXAMM010014747">
    <property type="protein sequence ID" value="CAK9034552.1"/>
    <property type="molecule type" value="Genomic_DNA"/>
</dbReference>
<dbReference type="Proteomes" id="UP001642464">
    <property type="component" value="Unassembled WGS sequence"/>
</dbReference>
<proteinExistence type="predicted"/>
<evidence type="ECO:0000313" key="1">
    <source>
        <dbReference type="EMBL" id="CAK9034552.1"/>
    </source>
</evidence>
<name>A0ABP0L8I7_9DINO</name>
<evidence type="ECO:0000313" key="2">
    <source>
        <dbReference type="Proteomes" id="UP001642464"/>
    </source>
</evidence>
<protein>
    <submittedName>
        <fullName evidence="1">Uncharacterized protein</fullName>
    </submittedName>
</protein>
<dbReference type="PROSITE" id="PS50103">
    <property type="entry name" value="ZF_C3H1"/>
    <property type="match status" value="1"/>
</dbReference>
<comment type="caution">
    <text evidence="1">The sequence shown here is derived from an EMBL/GenBank/DDBJ whole genome shotgun (WGS) entry which is preliminary data.</text>
</comment>